<name>A0A414L6W4_9BACE</name>
<proteinExistence type="predicted"/>
<reference evidence="1 2" key="1">
    <citation type="submission" date="2018-08" db="EMBL/GenBank/DDBJ databases">
        <title>A genome reference for cultivated species of the human gut microbiota.</title>
        <authorList>
            <person name="Zou Y."/>
            <person name="Xue W."/>
            <person name="Luo G."/>
        </authorList>
    </citation>
    <scope>NUCLEOTIDE SEQUENCE [LARGE SCALE GENOMIC DNA]</scope>
    <source>
        <strain evidence="1 2">AM27-17</strain>
    </source>
</reference>
<dbReference type="EMBL" id="QSKV01000010">
    <property type="protein sequence ID" value="RHE90420.1"/>
    <property type="molecule type" value="Genomic_DNA"/>
</dbReference>
<gene>
    <name evidence="1" type="ORF">DW712_15440</name>
</gene>
<evidence type="ECO:0000313" key="2">
    <source>
        <dbReference type="Proteomes" id="UP000285650"/>
    </source>
</evidence>
<evidence type="ECO:0000313" key="1">
    <source>
        <dbReference type="EMBL" id="RHE90420.1"/>
    </source>
</evidence>
<protein>
    <submittedName>
        <fullName evidence="1">Uncharacterized protein</fullName>
    </submittedName>
</protein>
<sequence length="59" mass="6883">MSKEFNYFIIELFGRIVLYQRTIYIVIGSISFEKDYLSGKYGGIPIVGDLPRLFNTQEE</sequence>
<dbReference type="AlphaFoldDB" id="A0A414L6W4"/>
<comment type="caution">
    <text evidence="1">The sequence shown here is derived from an EMBL/GenBank/DDBJ whole genome shotgun (WGS) entry which is preliminary data.</text>
</comment>
<organism evidence="1 2">
    <name type="scientific">Bacteroides intestinalis</name>
    <dbReference type="NCBI Taxonomy" id="329854"/>
    <lineage>
        <taxon>Bacteria</taxon>
        <taxon>Pseudomonadati</taxon>
        <taxon>Bacteroidota</taxon>
        <taxon>Bacteroidia</taxon>
        <taxon>Bacteroidales</taxon>
        <taxon>Bacteroidaceae</taxon>
        <taxon>Bacteroides</taxon>
    </lineage>
</organism>
<dbReference type="Proteomes" id="UP000285650">
    <property type="component" value="Unassembled WGS sequence"/>
</dbReference>
<accession>A0A414L6W4</accession>